<gene>
    <name evidence="3" type="ORF">E4031_05625</name>
    <name evidence="2" type="ORF">E4Z98_07465</name>
</gene>
<name>A0AAJ5EFE6_9ENTE</name>
<dbReference type="RefSeq" id="WP_135254469.1">
    <property type="nucleotide sequence ID" value="NZ_CP038865.1"/>
</dbReference>
<evidence type="ECO:0000313" key="3">
    <source>
        <dbReference type="EMBL" id="TFZ40863.1"/>
    </source>
</evidence>
<keyword evidence="1" id="KW-0175">Coiled coil</keyword>
<accession>A0AAJ5EFE6</accession>
<evidence type="ECO:0000313" key="4">
    <source>
        <dbReference type="Proteomes" id="UP000296883"/>
    </source>
</evidence>
<dbReference type="Proteomes" id="UP000297725">
    <property type="component" value="Unassembled WGS sequence"/>
</dbReference>
<protein>
    <submittedName>
        <fullName evidence="3">Uncharacterized protein</fullName>
    </submittedName>
</protein>
<dbReference type="EMBL" id="SRHU01000023">
    <property type="protein sequence ID" value="TFZ40863.1"/>
    <property type="molecule type" value="Genomic_DNA"/>
</dbReference>
<feature type="coiled-coil region" evidence="1">
    <location>
        <begin position="15"/>
        <end position="49"/>
    </location>
</feature>
<evidence type="ECO:0000256" key="1">
    <source>
        <dbReference type="SAM" id="Coils"/>
    </source>
</evidence>
<evidence type="ECO:0000313" key="5">
    <source>
        <dbReference type="Proteomes" id="UP000297725"/>
    </source>
</evidence>
<reference evidence="2 4" key="2">
    <citation type="journal article" date="2020" name="Int. J. Syst. Evol. Microbiol.">
        <title>Vagococcus xieshaowenii sp. nov., isolated from snow finch (Montifringilla taczanowskii) cloacal content.</title>
        <authorList>
            <person name="Ge Y."/>
            <person name="Yang J."/>
            <person name="Lai X.H."/>
            <person name="Zhang G."/>
            <person name="Jin D."/>
            <person name="Lu S."/>
            <person name="Wang B."/>
            <person name="Huang Y."/>
            <person name="Huang Y."/>
            <person name="Ren Z."/>
            <person name="Zhang X."/>
            <person name="Xu J."/>
        </authorList>
    </citation>
    <scope>NUCLEOTIDE SEQUENCE [LARGE SCALE GENOMIC DNA]</scope>
    <source>
        <strain evidence="4">personal::cf-49</strain>
        <strain evidence="2">Personal::cf-49</strain>
    </source>
</reference>
<evidence type="ECO:0000313" key="2">
    <source>
        <dbReference type="EMBL" id="QCA29159.1"/>
    </source>
</evidence>
<organism evidence="3 5">
    <name type="scientific">Vagococcus xieshaowenii</name>
    <dbReference type="NCBI Taxonomy" id="2562451"/>
    <lineage>
        <taxon>Bacteria</taxon>
        <taxon>Bacillati</taxon>
        <taxon>Bacillota</taxon>
        <taxon>Bacilli</taxon>
        <taxon>Lactobacillales</taxon>
        <taxon>Enterococcaceae</taxon>
        <taxon>Vagococcus</taxon>
    </lineage>
</organism>
<reference evidence="3 5" key="1">
    <citation type="submission" date="2019-03" db="EMBL/GenBank/DDBJ databases">
        <title>Vagococcus sp. was isolated fron gut of Carduelis flavirostris.</title>
        <authorList>
            <person name="Ge Y."/>
        </authorList>
    </citation>
    <scope>NUCLEOTIDE SEQUENCE [LARGE SCALE GENOMIC DNA]</scope>
    <source>
        <strain evidence="3 5">CF-210</strain>
    </source>
</reference>
<sequence>MKTLNEIETLLSEKLAENQAEIKEFTDNILKAEQTIEQANKALLEAEEAADVDQYNKAKNDIWSAQHAKELYQKKLDEAKSKRLVSKEEYEAITQAILKIANDDNQSQLEEASELIADIKTIAIQSSNMFKQASNLLSTLQSQVFKTDGIEKKANGGILVTLLPTVNLKYTVNDFYQSRVKGSPLSQMVGEENEKKRNISWY</sequence>
<keyword evidence="4" id="KW-1185">Reference proteome</keyword>
<dbReference type="AlphaFoldDB" id="A0AAJ5EFE6"/>
<dbReference type="Proteomes" id="UP000296883">
    <property type="component" value="Chromosome"/>
</dbReference>
<dbReference type="EMBL" id="CP038865">
    <property type="protein sequence ID" value="QCA29159.1"/>
    <property type="molecule type" value="Genomic_DNA"/>
</dbReference>
<proteinExistence type="predicted"/>